<dbReference type="InterPro" id="IPR033745">
    <property type="entry name" value="Fis1_cytosol"/>
</dbReference>
<keyword evidence="8 13" id="KW-1133">Transmembrane helix</keyword>
<evidence type="ECO:0000256" key="11">
    <source>
        <dbReference type="ARBA" id="ARBA00025016"/>
    </source>
</evidence>
<keyword evidence="5" id="KW-0677">Repeat</keyword>
<dbReference type="AlphaFoldDB" id="A0A9P8MIN6"/>
<evidence type="ECO:0000256" key="1">
    <source>
        <dbReference type="ARBA" id="ARBA00004572"/>
    </source>
</evidence>
<dbReference type="Pfam" id="PF14853">
    <property type="entry name" value="Fis1_TPR_C"/>
    <property type="match status" value="1"/>
</dbReference>
<evidence type="ECO:0000313" key="14">
    <source>
        <dbReference type="EMBL" id="KAH0600537.1"/>
    </source>
</evidence>
<dbReference type="Proteomes" id="UP000764110">
    <property type="component" value="Unassembled WGS sequence"/>
</dbReference>
<comment type="similarity">
    <text evidence="2">Belongs to the FIS1 family.</text>
</comment>
<dbReference type="FunFam" id="1.25.40.10:FF:000179">
    <property type="entry name" value="Mitochondrial fission 1 protein"/>
    <property type="match status" value="1"/>
</dbReference>
<evidence type="ECO:0000256" key="12">
    <source>
        <dbReference type="SAM" id="MobiDB-lite"/>
    </source>
</evidence>
<gene>
    <name evidence="14" type="ORF">MHUMG1_01535</name>
</gene>
<keyword evidence="6" id="KW-1000">Mitochondrion outer membrane</keyword>
<accession>A0A9P8MIN6</accession>
<sequence length="197" mass="21744">MYGVASLSPHPSSTQHRPHTPELQTPSPPVTPNSAYSAQAPPTTHLPTQPNALDAETPLSPSELQVLRAQYEKEGDMVGVQTKFNYAWGLVKSNNRNDQQLGVRLLSDIFRLSPERRRECLYYLALGNYKLGNYGEARRYNDLLLDKEPANLQASDLRQLIDNKVAKEGLMGVAILSGVSIAAGVVGAFLFKNARKR</sequence>
<evidence type="ECO:0000256" key="5">
    <source>
        <dbReference type="ARBA" id="ARBA00022737"/>
    </source>
</evidence>
<dbReference type="EMBL" id="JACEFI010000002">
    <property type="protein sequence ID" value="KAH0600537.1"/>
    <property type="molecule type" value="Genomic_DNA"/>
</dbReference>
<dbReference type="SUPFAM" id="SSF48452">
    <property type="entry name" value="TPR-like"/>
    <property type="match status" value="1"/>
</dbReference>
<feature type="region of interest" description="Disordered" evidence="12">
    <location>
        <begin position="1"/>
        <end position="57"/>
    </location>
</feature>
<dbReference type="GO" id="GO:0016559">
    <property type="term" value="P:peroxisome fission"/>
    <property type="evidence" value="ECO:0007669"/>
    <property type="project" value="TreeGrafter"/>
</dbReference>
<protein>
    <recommendedName>
        <fullName evidence="3">Mitochondrial fission 1 protein</fullName>
    </recommendedName>
</protein>
<keyword evidence="15" id="KW-1185">Reference proteome</keyword>
<keyword evidence="4 13" id="KW-0812">Transmembrane</keyword>
<evidence type="ECO:0000256" key="9">
    <source>
        <dbReference type="ARBA" id="ARBA00023128"/>
    </source>
</evidence>
<dbReference type="InterPro" id="IPR028061">
    <property type="entry name" value="Fis1_TPR_C"/>
</dbReference>
<evidence type="ECO:0000256" key="7">
    <source>
        <dbReference type="ARBA" id="ARBA00022803"/>
    </source>
</evidence>
<proteinExistence type="inferred from homology"/>
<keyword evidence="10 13" id="KW-0472">Membrane</keyword>
<comment type="subcellular location">
    <subcellularLocation>
        <location evidence="1">Mitochondrion outer membrane</location>
        <topology evidence="1">Single-pass membrane protein</topology>
    </subcellularLocation>
</comment>
<feature type="transmembrane region" description="Helical" evidence="13">
    <location>
        <begin position="169"/>
        <end position="191"/>
    </location>
</feature>
<comment type="caution">
    <text evidence="14">The sequence shown here is derived from an EMBL/GenBank/DDBJ whole genome shotgun (WGS) entry which is preliminary data.</text>
</comment>
<dbReference type="GO" id="GO:0005741">
    <property type="term" value="C:mitochondrial outer membrane"/>
    <property type="evidence" value="ECO:0007669"/>
    <property type="project" value="UniProtKB-SubCell"/>
</dbReference>
<dbReference type="GO" id="GO:0005778">
    <property type="term" value="C:peroxisomal membrane"/>
    <property type="evidence" value="ECO:0007669"/>
    <property type="project" value="TreeGrafter"/>
</dbReference>
<dbReference type="InterPro" id="IPR028058">
    <property type="entry name" value="Fis1_TPR_N"/>
</dbReference>
<dbReference type="InterPro" id="IPR011990">
    <property type="entry name" value="TPR-like_helical_dom_sf"/>
</dbReference>
<feature type="compositionally biased region" description="Polar residues" evidence="12">
    <location>
        <begin position="32"/>
        <end position="51"/>
    </location>
</feature>
<dbReference type="GO" id="GO:0000266">
    <property type="term" value="P:mitochondrial fission"/>
    <property type="evidence" value="ECO:0007669"/>
    <property type="project" value="InterPro"/>
</dbReference>
<evidence type="ECO:0000256" key="13">
    <source>
        <dbReference type="SAM" id="Phobius"/>
    </source>
</evidence>
<evidence type="ECO:0000313" key="15">
    <source>
        <dbReference type="Proteomes" id="UP000764110"/>
    </source>
</evidence>
<evidence type="ECO:0000256" key="3">
    <source>
        <dbReference type="ARBA" id="ARBA00014314"/>
    </source>
</evidence>
<evidence type="ECO:0000256" key="6">
    <source>
        <dbReference type="ARBA" id="ARBA00022787"/>
    </source>
</evidence>
<organism evidence="14 15">
    <name type="scientific">Metarhizium humberi</name>
    <dbReference type="NCBI Taxonomy" id="2596975"/>
    <lineage>
        <taxon>Eukaryota</taxon>
        <taxon>Fungi</taxon>
        <taxon>Dikarya</taxon>
        <taxon>Ascomycota</taxon>
        <taxon>Pezizomycotina</taxon>
        <taxon>Sordariomycetes</taxon>
        <taxon>Hypocreomycetidae</taxon>
        <taxon>Hypocreales</taxon>
        <taxon>Clavicipitaceae</taxon>
        <taxon>Metarhizium</taxon>
    </lineage>
</organism>
<keyword evidence="7" id="KW-0802">TPR repeat</keyword>
<evidence type="ECO:0000256" key="10">
    <source>
        <dbReference type="ARBA" id="ARBA00023136"/>
    </source>
</evidence>
<evidence type="ECO:0000256" key="4">
    <source>
        <dbReference type="ARBA" id="ARBA00022692"/>
    </source>
</evidence>
<evidence type="ECO:0000256" key="8">
    <source>
        <dbReference type="ARBA" id="ARBA00022989"/>
    </source>
</evidence>
<dbReference type="CDD" id="cd12212">
    <property type="entry name" value="Fis1"/>
    <property type="match status" value="1"/>
</dbReference>
<dbReference type="InterPro" id="IPR016543">
    <property type="entry name" value="Fis1"/>
</dbReference>
<dbReference type="PANTHER" id="PTHR13247:SF0">
    <property type="entry name" value="MITOCHONDRIAL FISSION 1 PROTEIN"/>
    <property type="match status" value="1"/>
</dbReference>
<keyword evidence="9" id="KW-0496">Mitochondrion</keyword>
<dbReference type="GO" id="GO:0000422">
    <property type="term" value="P:autophagy of mitochondrion"/>
    <property type="evidence" value="ECO:0007669"/>
    <property type="project" value="TreeGrafter"/>
</dbReference>
<dbReference type="PANTHER" id="PTHR13247">
    <property type="entry name" value="TETRATRICOPEPTIDE REPEAT PROTEIN 11 TPR REPEAT PROTEIN 11"/>
    <property type="match status" value="1"/>
</dbReference>
<name>A0A9P8MIN6_9HYPO</name>
<comment type="function">
    <text evidence="11">Has a role in mitochondrial fission. Has a role in outer membrane fission but not matrix separation.</text>
</comment>
<reference evidence="14 15" key="1">
    <citation type="submission" date="2020-07" db="EMBL/GenBank/DDBJ databases">
        <title>Metarhizium humberi genome.</title>
        <authorList>
            <person name="Lysoe E."/>
        </authorList>
    </citation>
    <scope>NUCLEOTIDE SEQUENCE [LARGE SCALE GENOMIC DNA]</scope>
    <source>
        <strain evidence="14 15">ESALQ1638</strain>
    </source>
</reference>
<dbReference type="Gene3D" id="1.25.40.10">
    <property type="entry name" value="Tetratricopeptide repeat domain"/>
    <property type="match status" value="1"/>
</dbReference>
<evidence type="ECO:0000256" key="2">
    <source>
        <dbReference type="ARBA" id="ARBA00008937"/>
    </source>
</evidence>
<dbReference type="Pfam" id="PF14852">
    <property type="entry name" value="Fis1_TPR_N"/>
    <property type="match status" value="1"/>
</dbReference>